<feature type="compositionally biased region" description="Low complexity" evidence="14">
    <location>
        <begin position="342"/>
        <end position="351"/>
    </location>
</feature>
<dbReference type="InterPro" id="IPR014001">
    <property type="entry name" value="Helicase_ATP-bd"/>
</dbReference>
<comment type="catalytic activity">
    <reaction evidence="12">
        <text>ATP + H2O = ADP + phosphate + H(+)</text>
        <dbReference type="Rhea" id="RHEA:13065"/>
        <dbReference type="ChEBI" id="CHEBI:15377"/>
        <dbReference type="ChEBI" id="CHEBI:15378"/>
        <dbReference type="ChEBI" id="CHEBI:30616"/>
        <dbReference type="ChEBI" id="CHEBI:43474"/>
        <dbReference type="ChEBI" id="CHEBI:456216"/>
        <dbReference type="EC" id="3.6.4.13"/>
    </reaction>
</comment>
<evidence type="ECO:0000313" key="18">
    <source>
        <dbReference type="EMBL" id="TGZ85323.1"/>
    </source>
</evidence>
<dbReference type="AlphaFoldDB" id="A0A4S2N7T2"/>
<reference evidence="18 19" key="1">
    <citation type="submission" date="2019-04" db="EMBL/GenBank/DDBJ databases">
        <title>Comparative genomics and transcriptomics to analyze fruiting body development in filamentous ascomycetes.</title>
        <authorList>
            <consortium name="DOE Joint Genome Institute"/>
            <person name="Lutkenhaus R."/>
            <person name="Traeger S."/>
            <person name="Breuer J."/>
            <person name="Kuo A."/>
            <person name="Lipzen A."/>
            <person name="Pangilinan J."/>
            <person name="Dilworth D."/>
            <person name="Sandor L."/>
            <person name="Poggeler S."/>
            <person name="Barry K."/>
            <person name="Grigoriev I.V."/>
            <person name="Nowrousian M."/>
        </authorList>
    </citation>
    <scope>NUCLEOTIDE SEQUENCE [LARGE SCALE GENOMIC DNA]</scope>
    <source>
        <strain evidence="18 19">CBS 389.68</strain>
    </source>
</reference>
<sequence>MKRKHDDAGAATTAEEPVAESLVDDTASFSSFSLDARLLRAVADLNYAHPTLVQAKAIPLALEGKDILARAKTGSGKTAAYLLPILQGALNNERALVLVPTKELADQVLRMAEKLKKYCDKAVKVVNIAQNVSEMVQRTLLADNPHVVVATPSRALLHTKLNPTSLTTGITRLVIDEADLLLSYGYEDDLQSLTKSLPRGLQTFLMSATLTPEVETLKTLFCRSPAILRLEEDETAEQKNNLTQFIVKCGEDEKFLLTYVIFKLKLIKGKVLIFVADIDRCYRLKLFLEQFGIRSCVLNSELPVNSRLHIVEEFNKNVYDIIIATDDAEVLTHEADSDDESSQPAPSTSTDPTPPTDSKTKKRRKVTHKRDKESSTSRGIDFHRLSAVLNFDLPTSSRLYTHRIGRTARADLPGIALSFIIPSDLYRKHPPTSIPSTAHDEKVLARITKSQAKRGHTLKPYVFDMTQVDGFRYRMEDALRSVTRQAVREARVREVKRELVMSEKLKRHWEENPDELKMLRHDVESASVRVRGELKHVPEYLLPGKGRKVGGEGEAKEEDMSVAMVRKRKKESEGNRIRVKRQAGRGRGKSTFGGRKDPLKAFSKARK</sequence>
<protein>
    <recommendedName>
        <fullName evidence="3">RNA helicase</fullName>
        <ecNumber evidence="3">3.6.4.13</ecNumber>
    </recommendedName>
</protein>
<dbReference type="PROSITE" id="PS51194">
    <property type="entry name" value="HELICASE_CTER"/>
    <property type="match status" value="1"/>
</dbReference>
<dbReference type="SMART" id="SM00490">
    <property type="entry name" value="HELICc"/>
    <property type="match status" value="1"/>
</dbReference>
<evidence type="ECO:0000259" key="15">
    <source>
        <dbReference type="PROSITE" id="PS51192"/>
    </source>
</evidence>
<dbReference type="GO" id="GO:0042254">
    <property type="term" value="P:ribosome biogenesis"/>
    <property type="evidence" value="ECO:0007669"/>
    <property type="project" value="UniProtKB-KW"/>
</dbReference>
<dbReference type="GO" id="GO:0016787">
    <property type="term" value="F:hydrolase activity"/>
    <property type="evidence" value="ECO:0007669"/>
    <property type="project" value="UniProtKB-KW"/>
</dbReference>
<dbReference type="FunCoup" id="A0A4S2N7T2">
    <property type="interactions" value="946"/>
</dbReference>
<dbReference type="GO" id="GO:0005829">
    <property type="term" value="C:cytosol"/>
    <property type="evidence" value="ECO:0007669"/>
    <property type="project" value="TreeGrafter"/>
</dbReference>
<keyword evidence="5" id="KW-0547">Nucleotide-binding</keyword>
<dbReference type="EMBL" id="ML220112">
    <property type="protein sequence ID" value="TGZ85323.1"/>
    <property type="molecule type" value="Genomic_DNA"/>
</dbReference>
<keyword evidence="7 18" id="KW-0347">Helicase</keyword>
<dbReference type="OrthoDB" id="1191041at2759"/>
<dbReference type="InterPro" id="IPR014014">
    <property type="entry name" value="RNA_helicase_DEAD_Q_motif"/>
</dbReference>
<evidence type="ECO:0000256" key="3">
    <source>
        <dbReference type="ARBA" id="ARBA00012552"/>
    </source>
</evidence>
<gene>
    <name evidence="18" type="ORF">EX30DRAFT_326369</name>
</gene>
<feature type="domain" description="DEAD-box RNA helicase Q" evidence="17">
    <location>
        <begin position="27"/>
        <end position="55"/>
    </location>
</feature>
<dbReference type="Pfam" id="PF00270">
    <property type="entry name" value="DEAD"/>
    <property type="match status" value="1"/>
</dbReference>
<accession>A0A4S2N7T2</accession>
<feature type="domain" description="Helicase ATP-binding" evidence="15">
    <location>
        <begin position="58"/>
        <end position="228"/>
    </location>
</feature>
<evidence type="ECO:0000259" key="17">
    <source>
        <dbReference type="PROSITE" id="PS51195"/>
    </source>
</evidence>
<dbReference type="InterPro" id="IPR001650">
    <property type="entry name" value="Helicase_C-like"/>
</dbReference>
<dbReference type="InterPro" id="IPR011545">
    <property type="entry name" value="DEAD/DEAH_box_helicase_dom"/>
</dbReference>
<evidence type="ECO:0000256" key="14">
    <source>
        <dbReference type="SAM" id="MobiDB-lite"/>
    </source>
</evidence>
<keyword evidence="19" id="KW-1185">Reference proteome</keyword>
<dbReference type="Pfam" id="PF00271">
    <property type="entry name" value="Helicase_C"/>
    <property type="match status" value="2"/>
</dbReference>
<evidence type="ECO:0000256" key="13">
    <source>
        <dbReference type="PROSITE-ProRule" id="PRU00552"/>
    </source>
</evidence>
<dbReference type="GO" id="GO:0005524">
    <property type="term" value="F:ATP binding"/>
    <property type="evidence" value="ECO:0007669"/>
    <property type="project" value="UniProtKB-KW"/>
</dbReference>
<feature type="short sequence motif" description="Q motif" evidence="13">
    <location>
        <begin position="27"/>
        <end position="55"/>
    </location>
</feature>
<evidence type="ECO:0000256" key="6">
    <source>
        <dbReference type="ARBA" id="ARBA00022801"/>
    </source>
</evidence>
<keyword evidence="6" id="KW-0378">Hydrolase</keyword>
<dbReference type="SUPFAM" id="SSF52540">
    <property type="entry name" value="P-loop containing nucleoside triphosphate hydrolases"/>
    <property type="match status" value="2"/>
</dbReference>
<organism evidence="18 19">
    <name type="scientific">Ascodesmis nigricans</name>
    <dbReference type="NCBI Taxonomy" id="341454"/>
    <lineage>
        <taxon>Eukaryota</taxon>
        <taxon>Fungi</taxon>
        <taxon>Dikarya</taxon>
        <taxon>Ascomycota</taxon>
        <taxon>Pezizomycotina</taxon>
        <taxon>Pezizomycetes</taxon>
        <taxon>Pezizales</taxon>
        <taxon>Ascodesmidaceae</taxon>
        <taxon>Ascodesmis</taxon>
    </lineage>
</organism>
<dbReference type="PROSITE" id="PS51195">
    <property type="entry name" value="Q_MOTIF"/>
    <property type="match status" value="1"/>
</dbReference>
<dbReference type="Gene3D" id="3.40.50.300">
    <property type="entry name" value="P-loop containing nucleotide triphosphate hydrolases"/>
    <property type="match status" value="2"/>
</dbReference>
<dbReference type="InterPro" id="IPR027417">
    <property type="entry name" value="P-loop_NTPase"/>
</dbReference>
<evidence type="ECO:0000256" key="11">
    <source>
        <dbReference type="ARBA" id="ARBA00038041"/>
    </source>
</evidence>
<dbReference type="STRING" id="341454.A0A4S2N7T2"/>
<feature type="region of interest" description="Disordered" evidence="14">
    <location>
        <begin position="333"/>
        <end position="377"/>
    </location>
</feature>
<evidence type="ECO:0000256" key="7">
    <source>
        <dbReference type="ARBA" id="ARBA00022806"/>
    </source>
</evidence>
<feature type="compositionally biased region" description="Basic residues" evidence="14">
    <location>
        <begin position="360"/>
        <end position="369"/>
    </location>
</feature>
<evidence type="ECO:0000256" key="8">
    <source>
        <dbReference type="ARBA" id="ARBA00022840"/>
    </source>
</evidence>
<evidence type="ECO:0000256" key="10">
    <source>
        <dbReference type="ARBA" id="ARBA00023242"/>
    </source>
</evidence>
<evidence type="ECO:0000313" key="19">
    <source>
        <dbReference type="Proteomes" id="UP000298138"/>
    </source>
</evidence>
<feature type="region of interest" description="Disordered" evidence="14">
    <location>
        <begin position="547"/>
        <end position="607"/>
    </location>
</feature>
<dbReference type="Proteomes" id="UP000298138">
    <property type="component" value="Unassembled WGS sequence"/>
</dbReference>
<evidence type="ECO:0000256" key="9">
    <source>
        <dbReference type="ARBA" id="ARBA00022884"/>
    </source>
</evidence>
<dbReference type="PANTHER" id="PTHR47959">
    <property type="entry name" value="ATP-DEPENDENT RNA HELICASE RHLE-RELATED"/>
    <property type="match status" value="1"/>
</dbReference>
<comment type="subcellular location">
    <subcellularLocation>
        <location evidence="2">Nucleus</location>
    </subcellularLocation>
</comment>
<evidence type="ECO:0000259" key="16">
    <source>
        <dbReference type="PROSITE" id="PS51194"/>
    </source>
</evidence>
<dbReference type="CDD" id="cd18787">
    <property type="entry name" value="SF2_C_DEAD"/>
    <property type="match status" value="1"/>
</dbReference>
<evidence type="ECO:0000256" key="5">
    <source>
        <dbReference type="ARBA" id="ARBA00022741"/>
    </source>
</evidence>
<evidence type="ECO:0000256" key="12">
    <source>
        <dbReference type="ARBA" id="ARBA00047984"/>
    </source>
</evidence>
<keyword evidence="8" id="KW-0067">ATP-binding</keyword>
<dbReference type="PROSITE" id="PS51192">
    <property type="entry name" value="HELICASE_ATP_BIND_1"/>
    <property type="match status" value="1"/>
</dbReference>
<proteinExistence type="inferred from homology"/>
<dbReference type="PANTHER" id="PTHR47959:SF21">
    <property type="entry name" value="DEAD-BOX HELICASE 56"/>
    <property type="match status" value="1"/>
</dbReference>
<evidence type="ECO:0000256" key="1">
    <source>
        <dbReference type="ARBA" id="ARBA00003706"/>
    </source>
</evidence>
<comment type="function">
    <text evidence="1">ATP-binding RNA helicase involved in the biogenesis of 60S ribosomal subunits and is required for the normal formation of 25S and 5.8S rRNAs.</text>
</comment>
<dbReference type="GO" id="GO:0003724">
    <property type="term" value="F:RNA helicase activity"/>
    <property type="evidence" value="ECO:0007669"/>
    <property type="project" value="UniProtKB-EC"/>
</dbReference>
<comment type="similarity">
    <text evidence="11">Belongs to the DEAD box helicase family. DDX56/DBP9 subfamily.</text>
</comment>
<dbReference type="GO" id="GO:0003723">
    <property type="term" value="F:RNA binding"/>
    <property type="evidence" value="ECO:0007669"/>
    <property type="project" value="UniProtKB-KW"/>
</dbReference>
<dbReference type="EC" id="3.6.4.13" evidence="3"/>
<evidence type="ECO:0000256" key="2">
    <source>
        <dbReference type="ARBA" id="ARBA00004123"/>
    </source>
</evidence>
<dbReference type="SMART" id="SM00487">
    <property type="entry name" value="DEXDc"/>
    <property type="match status" value="1"/>
</dbReference>
<feature type="compositionally biased region" description="Basic residues" evidence="14">
    <location>
        <begin position="577"/>
        <end position="588"/>
    </location>
</feature>
<dbReference type="InterPro" id="IPR050079">
    <property type="entry name" value="DEAD_box_RNA_helicase"/>
</dbReference>
<dbReference type="InParanoid" id="A0A4S2N7T2"/>
<dbReference type="CDD" id="cd17961">
    <property type="entry name" value="DEADc_DDX56"/>
    <property type="match status" value="1"/>
</dbReference>
<evidence type="ECO:0000256" key="4">
    <source>
        <dbReference type="ARBA" id="ARBA00022517"/>
    </source>
</evidence>
<dbReference type="GO" id="GO:0005634">
    <property type="term" value="C:nucleus"/>
    <property type="evidence" value="ECO:0007669"/>
    <property type="project" value="UniProtKB-SubCell"/>
</dbReference>
<dbReference type="GO" id="GO:0010467">
    <property type="term" value="P:gene expression"/>
    <property type="evidence" value="ECO:0007669"/>
    <property type="project" value="UniProtKB-ARBA"/>
</dbReference>
<name>A0A4S2N7T2_9PEZI</name>
<feature type="domain" description="Helicase C-terminal" evidence="16">
    <location>
        <begin position="241"/>
        <end position="466"/>
    </location>
</feature>
<keyword evidence="4" id="KW-0690">Ribosome biogenesis</keyword>
<keyword evidence="10" id="KW-0539">Nucleus</keyword>
<keyword evidence="9" id="KW-0694">RNA-binding</keyword>